<dbReference type="KEGG" id="loa:LOAG_00315"/>
<dbReference type="CTD" id="9937683"/>
<dbReference type="PANTHER" id="PTHR15668">
    <property type="entry name" value="JM1 PROTEIN"/>
    <property type="match status" value="1"/>
</dbReference>
<dbReference type="RefSeq" id="XP_020304141.1">
    <property type="nucleotide sequence ID" value="XM_020445400.1"/>
</dbReference>
<comment type="similarity">
    <text evidence="1">Belongs to the CCDC22 family.</text>
</comment>
<dbReference type="GO" id="GO:0097602">
    <property type="term" value="F:cullin family protein binding"/>
    <property type="evidence" value="ECO:0007669"/>
    <property type="project" value="TreeGrafter"/>
</dbReference>
<name>A0A1S0UBT7_LOALO</name>
<dbReference type="InterPro" id="IPR048349">
    <property type="entry name" value="CCDC22_N"/>
</dbReference>
<reference evidence="5" key="1">
    <citation type="submission" date="2012-04" db="EMBL/GenBank/DDBJ databases">
        <title>The Genome Sequence of Loa loa.</title>
        <authorList>
            <consortium name="The Broad Institute Genome Sequencing Platform"/>
            <consortium name="Broad Institute Genome Sequencing Center for Infectious Disease"/>
            <person name="Nutman T.B."/>
            <person name="Fink D.L."/>
            <person name="Russ C."/>
            <person name="Young S."/>
            <person name="Zeng Q."/>
            <person name="Gargeya S."/>
            <person name="Alvarado L."/>
            <person name="Berlin A."/>
            <person name="Chapman S.B."/>
            <person name="Chen Z."/>
            <person name="Freedman E."/>
            <person name="Gellesch M."/>
            <person name="Goldberg J."/>
            <person name="Griggs A."/>
            <person name="Gujja S."/>
            <person name="Heilman E.R."/>
            <person name="Heiman D."/>
            <person name="Howarth C."/>
            <person name="Mehta T."/>
            <person name="Neiman D."/>
            <person name="Pearson M."/>
            <person name="Roberts A."/>
            <person name="Saif S."/>
            <person name="Shea T."/>
            <person name="Shenoy N."/>
            <person name="Sisk P."/>
            <person name="Stolte C."/>
            <person name="Sykes S."/>
            <person name="White J."/>
            <person name="Yandava C."/>
            <person name="Haas B."/>
            <person name="Henn M.R."/>
            <person name="Nusbaum C."/>
            <person name="Birren B."/>
        </authorList>
    </citation>
    <scope>NUCLEOTIDE SEQUENCE [LARGE SCALE GENOMIC DNA]</scope>
</reference>
<dbReference type="OMA" id="EFLVRCI"/>
<gene>
    <name evidence="5" type="ORF">LOAG_00315</name>
</gene>
<evidence type="ECO:0000259" key="3">
    <source>
        <dbReference type="Pfam" id="PF05667"/>
    </source>
</evidence>
<proteinExistence type="inferred from homology"/>
<organism evidence="5">
    <name type="scientific">Loa loa</name>
    <name type="common">Eye worm</name>
    <name type="synonym">Filaria loa</name>
    <dbReference type="NCBI Taxonomy" id="7209"/>
    <lineage>
        <taxon>Eukaryota</taxon>
        <taxon>Metazoa</taxon>
        <taxon>Ecdysozoa</taxon>
        <taxon>Nematoda</taxon>
        <taxon>Chromadorea</taxon>
        <taxon>Rhabditida</taxon>
        <taxon>Spirurina</taxon>
        <taxon>Spiruromorpha</taxon>
        <taxon>Filarioidea</taxon>
        <taxon>Onchocercidae</taxon>
        <taxon>Loa</taxon>
    </lineage>
</organism>
<sequence length="561" mass="64288">MDVVDGQIIDTLCRLDPSFFDGLQEIPSSIAELDTKTFYQAIVMLVWSCKPSTRKEIPSRLLPQNMSAKFRCVTTVVDASIGVRDPIDYHMLLYGRSKELRNILIGLMEKLPKDSPVVTSAEGMSCEIILVLRQSAHPLVDLIRSANREERDKEGCLKWHSSAQKETWALSTRVDFIGFCGDVMAALHYDNWQHRNSAFICSLLENNAVNNSRAQNCQSVRDEILEILHFGRPIINKEIKPQLKPKPILHPELRKKRKTRDGQEINEIGKSEILDKVLNEIVALAAYIDRKKISKSKMQNDETERLLALQNKRFQEAEIDERLKKLLGNPNALLKLETYIDGSSERMQHFQNLWLRAKAEKDDEVKTARLTALSSGFTLPCCSQETSVKDTKLVENEVAGKKKILTKLRKEVESRKEKQINRSIYTKHIFDIVGNIRKQQNEINKVAVENLSLQKEIKSKAGKLERSFTVVEGKLYKDVEKDASMQKAYRLLMKIHGECSCVITGIDSAGQLEREIEELNDQIGMQYQRNTDEKLESIVNDWMEIKKENMALKELLKECDN</sequence>
<dbReference type="EMBL" id="JH712236">
    <property type="protein sequence ID" value="EFO28182.2"/>
    <property type="molecule type" value="Genomic_DNA"/>
</dbReference>
<dbReference type="AlphaFoldDB" id="A0A1S0UBT7"/>
<feature type="domain" description="CCDC22 N-terminal" evidence="4">
    <location>
        <begin position="1"/>
        <end position="112"/>
    </location>
</feature>
<dbReference type="InterPro" id="IPR048348">
    <property type="entry name" value="CCDC22_CC"/>
</dbReference>
<accession>A0A1S0UBT7</accession>
<evidence type="ECO:0000259" key="4">
    <source>
        <dbReference type="Pfam" id="PF21674"/>
    </source>
</evidence>
<evidence type="ECO:0000256" key="1">
    <source>
        <dbReference type="ARBA" id="ARBA00006438"/>
    </source>
</evidence>
<dbReference type="GO" id="GO:2000060">
    <property type="term" value="P:positive regulation of ubiquitin-dependent protein catabolic process"/>
    <property type="evidence" value="ECO:0007669"/>
    <property type="project" value="TreeGrafter"/>
</dbReference>
<dbReference type="OrthoDB" id="10266736at2759"/>
<dbReference type="Pfam" id="PF05667">
    <property type="entry name" value="CCDC22_CC"/>
    <property type="match status" value="1"/>
</dbReference>
<dbReference type="Pfam" id="PF21674">
    <property type="entry name" value="CCDC22_N"/>
    <property type="match status" value="1"/>
</dbReference>
<evidence type="ECO:0000256" key="2">
    <source>
        <dbReference type="ARBA" id="ARBA00017553"/>
    </source>
</evidence>
<feature type="domain" description="CCDC22 coiled-coil" evidence="3">
    <location>
        <begin position="254"/>
        <end position="524"/>
    </location>
</feature>
<dbReference type="InParanoid" id="A0A1S0UBT7"/>
<dbReference type="FunCoup" id="A0A1S0UBT7">
    <property type="interactions" value="1447"/>
</dbReference>
<protein>
    <recommendedName>
        <fullName evidence="2">Coiled-coil domain-containing protein 22 homolog</fullName>
    </recommendedName>
</protein>
<evidence type="ECO:0000313" key="5">
    <source>
        <dbReference type="EMBL" id="EFO28182.2"/>
    </source>
</evidence>
<dbReference type="GeneID" id="9937683"/>
<dbReference type="InterPro" id="IPR008530">
    <property type="entry name" value="CCDC22"/>
</dbReference>
<dbReference type="PANTHER" id="PTHR15668:SF4">
    <property type="entry name" value="COILED-COIL DOMAIN-CONTAINING PROTEIN 22"/>
    <property type="match status" value="1"/>
</dbReference>